<dbReference type="RefSeq" id="WP_124705671.1">
    <property type="nucleotide sequence ID" value="NZ_BGOW01000029.1"/>
</dbReference>
<organism evidence="2 3">
    <name type="scientific">Sulfuriferula multivorans</name>
    <dbReference type="NCBI Taxonomy" id="1559896"/>
    <lineage>
        <taxon>Bacteria</taxon>
        <taxon>Pseudomonadati</taxon>
        <taxon>Pseudomonadota</taxon>
        <taxon>Betaproteobacteria</taxon>
        <taxon>Nitrosomonadales</taxon>
        <taxon>Sulfuricellaceae</taxon>
        <taxon>Sulfuriferula</taxon>
    </lineage>
</organism>
<dbReference type="Proteomes" id="UP000286806">
    <property type="component" value="Unassembled WGS sequence"/>
</dbReference>
<dbReference type="AlphaFoldDB" id="A0A401JGX4"/>
<evidence type="ECO:0000313" key="3">
    <source>
        <dbReference type="Proteomes" id="UP000286806"/>
    </source>
</evidence>
<dbReference type="CDD" id="cd00371">
    <property type="entry name" value="HMA"/>
    <property type="match status" value="1"/>
</dbReference>
<dbReference type="Pfam" id="PF00403">
    <property type="entry name" value="HMA"/>
    <property type="match status" value="1"/>
</dbReference>
<dbReference type="InterPro" id="IPR036163">
    <property type="entry name" value="HMA_dom_sf"/>
</dbReference>
<dbReference type="InterPro" id="IPR006121">
    <property type="entry name" value="HMA_dom"/>
</dbReference>
<dbReference type="OrthoDB" id="9813965at2"/>
<evidence type="ECO:0000313" key="2">
    <source>
        <dbReference type="EMBL" id="GBL46889.1"/>
    </source>
</evidence>
<dbReference type="Gene3D" id="3.30.70.100">
    <property type="match status" value="1"/>
</dbReference>
<dbReference type="GO" id="GO:0046872">
    <property type="term" value="F:metal ion binding"/>
    <property type="evidence" value="ECO:0007669"/>
    <property type="project" value="InterPro"/>
</dbReference>
<feature type="domain" description="HMA" evidence="1">
    <location>
        <begin position="1"/>
        <end position="63"/>
    </location>
</feature>
<dbReference type="SUPFAM" id="SSF55008">
    <property type="entry name" value="HMA, heavy metal-associated domain"/>
    <property type="match status" value="1"/>
</dbReference>
<comment type="caution">
    <text evidence="2">The sequence shown here is derived from an EMBL/GenBank/DDBJ whole genome shotgun (WGS) entry which is preliminary data.</text>
</comment>
<keyword evidence="3" id="KW-1185">Reference proteome</keyword>
<gene>
    <name evidence="2" type="ORF">SFMTTN_2715</name>
</gene>
<protein>
    <submittedName>
        <fullName evidence="2">Copper chaperone</fullName>
    </submittedName>
</protein>
<reference evidence="2 3" key="1">
    <citation type="journal article" date="2019" name="Front. Microbiol.">
        <title>Genomes of Neutrophilic Sulfur-Oxidizing Chemolithoautotrophs Representing 9 Proteobacterial Species From 8 Genera.</title>
        <authorList>
            <person name="Watanabe T."/>
            <person name="Kojima H."/>
            <person name="Umezawa K."/>
            <person name="Hori C."/>
            <person name="Takasuka T.E."/>
            <person name="Kato Y."/>
            <person name="Fukui M."/>
        </authorList>
    </citation>
    <scope>NUCLEOTIDE SEQUENCE [LARGE SCALE GENOMIC DNA]</scope>
    <source>
        <strain evidence="2 3">TTN</strain>
    </source>
</reference>
<dbReference type="PROSITE" id="PS50846">
    <property type="entry name" value="HMA_2"/>
    <property type="match status" value="1"/>
</dbReference>
<name>A0A401JGX4_9PROT</name>
<sequence length="66" mass="6945">MIEFKVDDMTCGHCAGVITKAVAAVDAKAKVAIDIPNRTVRIDGSSRQQAIQDAITEAGYTPVLVA</sequence>
<dbReference type="EMBL" id="BGOW01000029">
    <property type="protein sequence ID" value="GBL46889.1"/>
    <property type="molecule type" value="Genomic_DNA"/>
</dbReference>
<evidence type="ECO:0000259" key="1">
    <source>
        <dbReference type="PROSITE" id="PS50846"/>
    </source>
</evidence>
<accession>A0A401JGX4</accession>
<proteinExistence type="predicted"/>